<dbReference type="EMBL" id="LT615241">
    <property type="protein sequence ID" value="SCO65254.1"/>
    <property type="molecule type" value="Genomic_DNA"/>
</dbReference>
<dbReference type="VEuPathDB" id="PlasmoDB:PVP01_0301700"/>
<proteinExistence type="predicted"/>
<organism evidence="2 3">
    <name type="scientific">Plasmodium vivax</name>
    <name type="common">malaria parasite P. vivax</name>
    <dbReference type="NCBI Taxonomy" id="5855"/>
    <lineage>
        <taxon>Eukaryota</taxon>
        <taxon>Sar</taxon>
        <taxon>Alveolata</taxon>
        <taxon>Apicomplexa</taxon>
        <taxon>Aconoidasida</taxon>
        <taxon>Haemosporida</taxon>
        <taxon>Plasmodiidae</taxon>
        <taxon>Plasmodium</taxon>
        <taxon>Plasmodium (Plasmodium)</taxon>
    </lineage>
</organism>
<dbReference type="InterPro" id="IPR022139">
    <property type="entry name" value="Fam-L/Fam-M-like_plasmodium"/>
</dbReference>
<dbReference type="VEuPathDB" id="PlasmoDB:PVW1_030008700"/>
<evidence type="ECO:0000313" key="2">
    <source>
        <dbReference type="EMBL" id="SCO65254.1"/>
    </source>
</evidence>
<accession>A0A1G4GRU8</accession>
<protein>
    <recommendedName>
        <fullName evidence="4">Fam-m protein</fullName>
    </recommendedName>
</protein>
<evidence type="ECO:0000313" key="3">
    <source>
        <dbReference type="Proteomes" id="UP000196402"/>
    </source>
</evidence>
<reference evidence="2 3" key="1">
    <citation type="submission" date="2016-07" db="EMBL/GenBank/DDBJ databases">
        <authorList>
            <consortium name="Pathogen Informatics"/>
        </authorList>
    </citation>
    <scope>NUCLEOTIDE SEQUENCE [LARGE SCALE GENOMIC DNA]</scope>
</reference>
<keyword evidence="1" id="KW-1133">Transmembrane helix</keyword>
<feature type="transmembrane region" description="Helical" evidence="1">
    <location>
        <begin position="129"/>
        <end position="147"/>
    </location>
</feature>
<feature type="transmembrane region" description="Helical" evidence="1">
    <location>
        <begin position="167"/>
        <end position="188"/>
    </location>
</feature>
<dbReference type="Proteomes" id="UP000196402">
    <property type="component" value="Chromosome 3"/>
</dbReference>
<sequence length="202" mass="24280">MNMSKMKRNFNFLNFTRLITYSFLFCICYYHSDNTYTGSKEIKRNLDVSLNLRNYRLLSKHEIENESIYDQLKESDVWKNRSYKIKKKKEPKEHNVFSSMHFYCEKKIFDRFDEMENMINDKNINKSKYYWKVLKTFGSFCILPIVIGTSSIPFKEAKETNENVICGLLILSIIIILLIVIYISLINIKYHYLKNKKNKNIL</sequence>
<evidence type="ECO:0008006" key="4">
    <source>
        <dbReference type="Google" id="ProtNLM"/>
    </source>
</evidence>
<keyword evidence="1" id="KW-0812">Transmembrane</keyword>
<name>A0A1G4GRU8_PLAVI</name>
<evidence type="ECO:0000256" key="1">
    <source>
        <dbReference type="SAM" id="Phobius"/>
    </source>
</evidence>
<gene>
    <name evidence="2" type="ORF">PVT01_030006400</name>
</gene>
<dbReference type="AlphaFoldDB" id="A0A1G4GRU8"/>
<dbReference type="VEuPathDB" id="PlasmoDB:PVPAM_030006100"/>
<keyword evidence="1" id="KW-0472">Membrane</keyword>
<dbReference type="Pfam" id="PF12420">
    <property type="entry name" value="DUF3671"/>
    <property type="match status" value="1"/>
</dbReference>